<dbReference type="KEGG" id="salk:FBQ74_11485"/>
<evidence type="ECO:0000256" key="1">
    <source>
        <dbReference type="SAM" id="SignalP"/>
    </source>
</evidence>
<dbReference type="OrthoDB" id="9831006at2"/>
<gene>
    <name evidence="2" type="ORF">FBQ74_11485</name>
</gene>
<proteinExistence type="predicted"/>
<evidence type="ECO:0000313" key="3">
    <source>
        <dbReference type="Proteomes" id="UP000304912"/>
    </source>
</evidence>
<evidence type="ECO:0000313" key="2">
    <source>
        <dbReference type="EMBL" id="QCZ94059.1"/>
    </source>
</evidence>
<dbReference type="RefSeq" id="WP_139756801.1">
    <property type="nucleotide sequence ID" value="NZ_CP039852.1"/>
</dbReference>
<dbReference type="Proteomes" id="UP000304912">
    <property type="component" value="Chromosome"/>
</dbReference>
<name>A0A5B7YHV4_9ALTE</name>
<keyword evidence="1" id="KW-0732">Signal</keyword>
<organism evidence="2 3">
    <name type="scientific">Salinimonas iocasae</name>
    <dbReference type="NCBI Taxonomy" id="2572577"/>
    <lineage>
        <taxon>Bacteria</taxon>
        <taxon>Pseudomonadati</taxon>
        <taxon>Pseudomonadota</taxon>
        <taxon>Gammaproteobacteria</taxon>
        <taxon>Alteromonadales</taxon>
        <taxon>Alteromonadaceae</taxon>
        <taxon>Alteromonas/Salinimonas group</taxon>
        <taxon>Salinimonas</taxon>
    </lineage>
</organism>
<keyword evidence="3" id="KW-1185">Reference proteome</keyword>
<feature type="chain" id="PRO_5022931974" evidence="1">
    <location>
        <begin position="24"/>
        <end position="173"/>
    </location>
</feature>
<dbReference type="AlphaFoldDB" id="A0A5B7YHV4"/>
<dbReference type="EMBL" id="CP039852">
    <property type="protein sequence ID" value="QCZ94059.1"/>
    <property type="molecule type" value="Genomic_DNA"/>
</dbReference>
<protein>
    <submittedName>
        <fullName evidence="2">Uncharacterized protein</fullName>
    </submittedName>
</protein>
<feature type="signal peptide" evidence="1">
    <location>
        <begin position="1"/>
        <end position="23"/>
    </location>
</feature>
<reference evidence="2 3" key="1">
    <citation type="submission" date="2019-04" db="EMBL/GenBank/DDBJ databases">
        <title>Salinimonas iocasae sp. nov., a halophilic bacterium isolated from the outer tube casing of tubeworms in Okinawa Trough.</title>
        <authorList>
            <person name="Zhang H."/>
            <person name="Wang H."/>
            <person name="Li C."/>
        </authorList>
    </citation>
    <scope>NUCLEOTIDE SEQUENCE [LARGE SCALE GENOMIC DNA]</scope>
    <source>
        <strain evidence="2 3">KX18D6</strain>
    </source>
</reference>
<accession>A0A5B7YHV4</accession>
<sequence length="173" mass="19757">MKLTYAWAFAIFIGLLLATEAHANPNAVDVEFKADEGEPDNLTLYRDNQPIDIIEFTEDNKFIRFHFPEGYADFDLKVFEQNEVEQKQEIMKAYAEDVAEGIESFNSLWRGHASSAQNAREFQVHSVASKLLVVRNKNVDGTPEGVLHDYIIRFTVDGTTYLLDPSIRNTRPN</sequence>